<evidence type="ECO:0000256" key="7">
    <source>
        <dbReference type="ARBA" id="ARBA00023136"/>
    </source>
</evidence>
<keyword evidence="5 8" id="KW-0812">Transmembrane</keyword>
<dbReference type="RefSeq" id="WP_019469982.1">
    <property type="nucleotide sequence ID" value="NZ_BKAS01000001.1"/>
</dbReference>
<feature type="transmembrane region" description="Helical" evidence="8">
    <location>
        <begin position="51"/>
        <end position="69"/>
    </location>
</feature>
<feature type="transmembrane region" description="Helical" evidence="8">
    <location>
        <begin position="76"/>
        <end position="94"/>
    </location>
</feature>
<accession>A0A0M2P3R2</accession>
<dbReference type="InterPro" id="IPR003352">
    <property type="entry name" value="PTS_EIIC"/>
</dbReference>
<comment type="caution">
    <text evidence="10">The sequence shown here is derived from an EMBL/GenBank/DDBJ whole genome shotgun (WGS) entry which is preliminary data.</text>
</comment>
<name>A0A0M2P3R2_STACC</name>
<feature type="transmembrane region" description="Helical" evidence="8">
    <location>
        <begin position="12"/>
        <end position="31"/>
    </location>
</feature>
<evidence type="ECO:0000256" key="3">
    <source>
        <dbReference type="ARBA" id="ARBA00022475"/>
    </source>
</evidence>
<evidence type="ECO:0000259" key="9">
    <source>
        <dbReference type="Pfam" id="PF13303"/>
    </source>
</evidence>
<dbReference type="GO" id="GO:0005886">
    <property type="term" value="C:plasma membrane"/>
    <property type="evidence" value="ECO:0007669"/>
    <property type="project" value="UniProtKB-SubCell"/>
</dbReference>
<sequence>MIKVSPKQFINNVLSGVAIAIVAGLIPNAILGEVFKLLAPKYAVFESLLQVVLGIQFTVPLLVGALIAMRFSLTPLATAVVASAAFVGSGIAQFKDGVWVLAGVGDLINTMITAAVAVFLILLIGERFGSLTLIILPTIVGVISGLIGLTLLPYIQLITTGIGNLVNTFTELQPIIMSMLIALVFSFIIISPISTVATALAIGISGLAAGSASLGIVACEGVLVAGTMKINRSGVPITIFLGGVKMMIPNMVRHPIILLPIFTNAIITGFFGALLGIAGTKESAGFGIIGLVGPISAFKHMEAPLLINLLYVFIAFFVVPFMIGFLIHIFYMKVLKLYDKEVFKFLA</sequence>
<dbReference type="GO" id="GO:0008982">
    <property type="term" value="F:protein-N(PI)-phosphohistidine-sugar phosphotransferase activity"/>
    <property type="evidence" value="ECO:0007669"/>
    <property type="project" value="InterPro"/>
</dbReference>
<evidence type="ECO:0000256" key="1">
    <source>
        <dbReference type="ARBA" id="ARBA00004651"/>
    </source>
</evidence>
<feature type="transmembrane region" description="Helical" evidence="8">
    <location>
        <begin position="309"/>
        <end position="331"/>
    </location>
</feature>
<evidence type="ECO:0000256" key="5">
    <source>
        <dbReference type="ARBA" id="ARBA00022692"/>
    </source>
</evidence>
<gene>
    <name evidence="10" type="ORF">UF66_1366</name>
</gene>
<dbReference type="GeneID" id="58096535"/>
<dbReference type="AlphaFoldDB" id="A0A0M2P3R2"/>
<dbReference type="GO" id="GO:0009401">
    <property type="term" value="P:phosphoenolpyruvate-dependent sugar phosphotransferase system"/>
    <property type="evidence" value="ECO:0007669"/>
    <property type="project" value="InterPro"/>
</dbReference>
<dbReference type="Pfam" id="PF13303">
    <property type="entry name" value="PTS_EIIC_2"/>
    <property type="match status" value="1"/>
</dbReference>
<dbReference type="PATRIC" id="fig|74704.6.peg.1401"/>
<proteinExistence type="predicted"/>
<organism evidence="10 11">
    <name type="scientific">Staphylococcus cohnii subsp. cohnii</name>
    <dbReference type="NCBI Taxonomy" id="74704"/>
    <lineage>
        <taxon>Bacteria</taxon>
        <taxon>Bacillati</taxon>
        <taxon>Bacillota</taxon>
        <taxon>Bacilli</taxon>
        <taxon>Bacillales</taxon>
        <taxon>Staphylococcaceae</taxon>
        <taxon>Staphylococcus</taxon>
        <taxon>Staphylococcus cohnii species complex</taxon>
    </lineage>
</organism>
<evidence type="ECO:0000256" key="8">
    <source>
        <dbReference type="SAM" id="Phobius"/>
    </source>
</evidence>
<feature type="domain" description="Phosphotransferase system EIIC" evidence="9">
    <location>
        <begin position="12"/>
        <end position="344"/>
    </location>
</feature>
<evidence type="ECO:0000256" key="4">
    <source>
        <dbReference type="ARBA" id="ARBA00022597"/>
    </source>
</evidence>
<comment type="subcellular location">
    <subcellularLocation>
        <location evidence="1">Cell membrane</location>
        <topology evidence="1">Multi-pass membrane protein</topology>
    </subcellularLocation>
</comment>
<keyword evidence="7 8" id="KW-0472">Membrane</keyword>
<protein>
    <submittedName>
        <fullName evidence="10">Putative membrane protein</fullName>
    </submittedName>
</protein>
<feature type="transmembrane region" description="Helical" evidence="8">
    <location>
        <begin position="256"/>
        <end position="278"/>
    </location>
</feature>
<evidence type="ECO:0000256" key="6">
    <source>
        <dbReference type="ARBA" id="ARBA00022989"/>
    </source>
</evidence>
<keyword evidence="4" id="KW-0762">Sugar transport</keyword>
<evidence type="ECO:0000313" key="10">
    <source>
        <dbReference type="EMBL" id="KKI65409.1"/>
    </source>
</evidence>
<feature type="transmembrane region" description="Helical" evidence="8">
    <location>
        <begin position="175"/>
        <end position="204"/>
    </location>
</feature>
<keyword evidence="6 8" id="KW-1133">Transmembrane helix</keyword>
<evidence type="ECO:0000313" key="11">
    <source>
        <dbReference type="Proteomes" id="UP000034455"/>
    </source>
</evidence>
<feature type="transmembrane region" description="Helical" evidence="8">
    <location>
        <begin position="131"/>
        <end position="155"/>
    </location>
</feature>
<keyword evidence="3" id="KW-1003">Cell membrane</keyword>
<keyword evidence="2" id="KW-0813">Transport</keyword>
<dbReference type="EMBL" id="LAKJ01000002">
    <property type="protein sequence ID" value="KKI65409.1"/>
    <property type="molecule type" value="Genomic_DNA"/>
</dbReference>
<feature type="transmembrane region" description="Helical" evidence="8">
    <location>
        <begin position="100"/>
        <end position="124"/>
    </location>
</feature>
<reference evidence="10 11" key="1">
    <citation type="submission" date="2015-03" db="EMBL/GenBank/DDBJ databases">
        <title>Genome Assembly of Staphylococcus cohnii subsp. cohnii strain G22B2.</title>
        <authorList>
            <person name="Nair G."/>
            <person name="Kaur G."/>
            <person name="Khatri I."/>
            <person name="Singh N.K."/>
            <person name="Sathyabama S."/>
            <person name="Maurya S.K."/>
            <person name="Subramanian S."/>
            <person name="Agrewala J.N."/>
            <person name="Mayilraj S."/>
        </authorList>
    </citation>
    <scope>NUCLEOTIDE SEQUENCE [LARGE SCALE GENOMIC DNA]</scope>
    <source>
        <strain evidence="10 11">G22B2</strain>
    </source>
</reference>
<evidence type="ECO:0000256" key="2">
    <source>
        <dbReference type="ARBA" id="ARBA00022448"/>
    </source>
</evidence>
<dbReference type="Proteomes" id="UP000034455">
    <property type="component" value="Unassembled WGS sequence"/>
</dbReference>